<protein>
    <recommendedName>
        <fullName evidence="4">Small ribosomal subunit protein uS10</fullName>
    </recommendedName>
</protein>
<dbReference type="SMART" id="SM01403">
    <property type="entry name" value="Ribosomal_S10"/>
    <property type="match status" value="1"/>
</dbReference>
<keyword evidence="3 4" id="KW-0687">Ribonucleoprotein</keyword>
<dbReference type="PANTHER" id="PTHR11700">
    <property type="entry name" value="30S RIBOSOMAL PROTEIN S10 FAMILY MEMBER"/>
    <property type="match status" value="1"/>
</dbReference>
<comment type="function">
    <text evidence="4">Involved in the binding of tRNA to the ribosomes.</text>
</comment>
<dbReference type="GO" id="GO:0006412">
    <property type="term" value="P:translation"/>
    <property type="evidence" value="ECO:0007669"/>
    <property type="project" value="UniProtKB-UniRule"/>
</dbReference>
<dbReference type="NCBIfam" id="TIGR01049">
    <property type="entry name" value="rpsJ_bact"/>
    <property type="match status" value="1"/>
</dbReference>
<evidence type="ECO:0000256" key="4">
    <source>
        <dbReference type="HAMAP-Rule" id="MF_00508"/>
    </source>
</evidence>
<proteinExistence type="inferred from homology"/>
<dbReference type="GO" id="GO:0005840">
    <property type="term" value="C:ribosome"/>
    <property type="evidence" value="ECO:0007669"/>
    <property type="project" value="UniProtKB-KW"/>
</dbReference>
<gene>
    <name evidence="4" type="primary">rpsJ</name>
    <name evidence="6" type="ORF">UU55_C0002G0070</name>
</gene>
<dbReference type="PATRIC" id="fig|1619123.3.peg.190"/>
<keyword evidence="2 4" id="KW-0689">Ribosomal protein</keyword>
<dbReference type="AlphaFoldDB" id="A0A0G0VRC3"/>
<dbReference type="SUPFAM" id="SSF54999">
    <property type="entry name" value="Ribosomal protein S10"/>
    <property type="match status" value="1"/>
</dbReference>
<dbReference type="FunFam" id="3.30.70.600:FF:000003">
    <property type="entry name" value="30S ribosomal protein S10"/>
    <property type="match status" value="1"/>
</dbReference>
<dbReference type="EMBL" id="LCBB01000002">
    <property type="protein sequence ID" value="KKS03465.1"/>
    <property type="molecule type" value="Genomic_DNA"/>
</dbReference>
<name>A0A0G0VRC3_UNCKA</name>
<organism evidence="6 7">
    <name type="scientific">candidate division WWE3 bacterium GW2011_GWC2_41_23</name>
    <dbReference type="NCBI Taxonomy" id="1619123"/>
    <lineage>
        <taxon>Bacteria</taxon>
        <taxon>Katanobacteria</taxon>
    </lineage>
</organism>
<evidence type="ECO:0000256" key="2">
    <source>
        <dbReference type="ARBA" id="ARBA00022980"/>
    </source>
</evidence>
<reference evidence="6 7" key="1">
    <citation type="journal article" date="2015" name="Nature">
        <title>rRNA introns, odd ribosomes, and small enigmatic genomes across a large radiation of phyla.</title>
        <authorList>
            <person name="Brown C.T."/>
            <person name="Hug L.A."/>
            <person name="Thomas B.C."/>
            <person name="Sharon I."/>
            <person name="Castelle C.J."/>
            <person name="Singh A."/>
            <person name="Wilkins M.J."/>
            <person name="Williams K.H."/>
            <person name="Banfield J.F."/>
        </authorList>
    </citation>
    <scope>NUCLEOTIDE SEQUENCE [LARGE SCALE GENOMIC DNA]</scope>
</reference>
<dbReference type="PROSITE" id="PS00361">
    <property type="entry name" value="RIBOSOMAL_S10"/>
    <property type="match status" value="1"/>
</dbReference>
<dbReference type="GO" id="GO:0000049">
    <property type="term" value="F:tRNA binding"/>
    <property type="evidence" value="ECO:0007669"/>
    <property type="project" value="UniProtKB-UniRule"/>
</dbReference>
<dbReference type="HAMAP" id="MF_00508">
    <property type="entry name" value="Ribosomal_uS10"/>
    <property type="match status" value="1"/>
</dbReference>
<comment type="caution">
    <text evidence="6">The sequence shown here is derived from an EMBL/GenBank/DDBJ whole genome shotgun (WGS) entry which is preliminary data.</text>
</comment>
<dbReference type="PRINTS" id="PR00971">
    <property type="entry name" value="RIBOSOMALS10"/>
</dbReference>
<dbReference type="NCBIfam" id="NF001861">
    <property type="entry name" value="PRK00596.1"/>
    <property type="match status" value="1"/>
</dbReference>
<dbReference type="Gene3D" id="3.30.70.600">
    <property type="entry name" value="Ribosomal protein S10 domain"/>
    <property type="match status" value="1"/>
</dbReference>
<evidence type="ECO:0000259" key="5">
    <source>
        <dbReference type="SMART" id="SM01403"/>
    </source>
</evidence>
<dbReference type="GO" id="GO:1990904">
    <property type="term" value="C:ribonucleoprotein complex"/>
    <property type="evidence" value="ECO:0007669"/>
    <property type="project" value="UniProtKB-KW"/>
</dbReference>
<dbReference type="GO" id="GO:0003735">
    <property type="term" value="F:structural constituent of ribosome"/>
    <property type="evidence" value="ECO:0007669"/>
    <property type="project" value="InterPro"/>
</dbReference>
<dbReference type="InterPro" id="IPR001848">
    <property type="entry name" value="Ribosomal_uS10"/>
</dbReference>
<dbReference type="InterPro" id="IPR036838">
    <property type="entry name" value="Ribosomal_uS10_dom_sf"/>
</dbReference>
<evidence type="ECO:0000313" key="7">
    <source>
        <dbReference type="Proteomes" id="UP000033947"/>
    </source>
</evidence>
<evidence type="ECO:0000313" key="6">
    <source>
        <dbReference type="EMBL" id="KKS03465.1"/>
    </source>
</evidence>
<evidence type="ECO:0000256" key="1">
    <source>
        <dbReference type="ARBA" id="ARBA00007102"/>
    </source>
</evidence>
<comment type="subunit">
    <text evidence="4">Part of the 30S ribosomal subunit.</text>
</comment>
<feature type="domain" description="Small ribosomal subunit protein uS10" evidence="5">
    <location>
        <begin position="11"/>
        <end position="105"/>
    </location>
</feature>
<dbReference type="Pfam" id="PF00338">
    <property type="entry name" value="Ribosomal_S10"/>
    <property type="match status" value="1"/>
</dbReference>
<dbReference type="Proteomes" id="UP000033947">
    <property type="component" value="Unassembled WGS sequence"/>
</dbReference>
<sequence>MAKAQKETKIRIKLNSYDSRIIDLSCSKIVDTAIRTGAKVVGPVPLPTRIEKFTVIRGPHIDKRSREQFELRTHKRVVDVLNPTAQTVESLSKLSLPAGVGITMKM</sequence>
<dbReference type="InterPro" id="IPR027486">
    <property type="entry name" value="Ribosomal_uS10_dom"/>
</dbReference>
<evidence type="ECO:0000256" key="3">
    <source>
        <dbReference type="ARBA" id="ARBA00023274"/>
    </source>
</evidence>
<comment type="similarity">
    <text evidence="1 4">Belongs to the universal ribosomal protein uS10 family.</text>
</comment>
<accession>A0A0G0VRC3</accession>
<dbReference type="InterPro" id="IPR018268">
    <property type="entry name" value="Ribosomal_uS10_CS"/>
</dbReference>